<dbReference type="Proteomes" id="UP000504632">
    <property type="component" value="Chromosome 12"/>
</dbReference>
<dbReference type="InParanoid" id="A0A6J2WJ45"/>
<accession>A0A6J2WJ45</accession>
<evidence type="ECO:0000313" key="3">
    <source>
        <dbReference type="RefSeq" id="XP_030644409.1"/>
    </source>
</evidence>
<dbReference type="InterPro" id="IPR029286">
    <property type="entry name" value="AUNIP"/>
</dbReference>
<dbReference type="GO" id="GO:0005813">
    <property type="term" value="C:centrosome"/>
    <property type="evidence" value="ECO:0007669"/>
    <property type="project" value="TreeGrafter"/>
</dbReference>
<feature type="region of interest" description="Disordered" evidence="1">
    <location>
        <begin position="269"/>
        <end position="301"/>
    </location>
</feature>
<dbReference type="PANTHER" id="PTHR14526:SF2">
    <property type="entry name" value="AURORA KINASE A AND NINEIN-INTERACTING PROTEIN"/>
    <property type="match status" value="1"/>
</dbReference>
<dbReference type="Pfam" id="PF15334">
    <property type="entry name" value="AIB"/>
    <property type="match status" value="1"/>
</dbReference>
<proteinExistence type="predicted"/>
<dbReference type="AlphaFoldDB" id="A0A6J2WJ45"/>
<feature type="compositionally biased region" description="Low complexity" evidence="1">
    <location>
        <begin position="120"/>
        <end position="129"/>
    </location>
</feature>
<dbReference type="PANTHER" id="PTHR14526">
    <property type="entry name" value="AURORA KINASE A AND NINEIN-INTERACTING PROTEIN"/>
    <property type="match status" value="1"/>
</dbReference>
<dbReference type="OrthoDB" id="9946974at2759"/>
<evidence type="ECO:0000256" key="1">
    <source>
        <dbReference type="SAM" id="MobiDB-lite"/>
    </source>
</evidence>
<dbReference type="RefSeq" id="XP_030644409.1">
    <property type="nucleotide sequence ID" value="XM_030788549.1"/>
</dbReference>
<dbReference type="CTD" id="79000"/>
<reference evidence="3" key="1">
    <citation type="submission" date="2025-08" db="UniProtKB">
        <authorList>
            <consortium name="RefSeq"/>
        </authorList>
    </citation>
    <scope>IDENTIFICATION</scope>
</reference>
<gene>
    <name evidence="3" type="primary">aunip</name>
</gene>
<keyword evidence="3" id="KW-0808">Transferase</keyword>
<keyword evidence="3" id="KW-0418">Kinase</keyword>
<feature type="compositionally biased region" description="Basic and acidic residues" evidence="1">
    <location>
        <begin position="132"/>
        <end position="150"/>
    </location>
</feature>
<dbReference type="GO" id="GO:0000922">
    <property type="term" value="C:spindle pole"/>
    <property type="evidence" value="ECO:0007669"/>
    <property type="project" value="TreeGrafter"/>
</dbReference>
<name>A0A6J2WJ45_CHACN</name>
<dbReference type="GO" id="GO:0007051">
    <property type="term" value="P:spindle organization"/>
    <property type="evidence" value="ECO:0007669"/>
    <property type="project" value="TreeGrafter"/>
</dbReference>
<feature type="region of interest" description="Disordered" evidence="1">
    <location>
        <begin position="120"/>
        <end position="150"/>
    </location>
</feature>
<organism evidence="2 3">
    <name type="scientific">Chanos chanos</name>
    <name type="common">Milkfish</name>
    <name type="synonym">Mugil chanos</name>
    <dbReference type="NCBI Taxonomy" id="29144"/>
    <lineage>
        <taxon>Eukaryota</taxon>
        <taxon>Metazoa</taxon>
        <taxon>Chordata</taxon>
        <taxon>Craniata</taxon>
        <taxon>Vertebrata</taxon>
        <taxon>Euteleostomi</taxon>
        <taxon>Actinopterygii</taxon>
        <taxon>Neopterygii</taxon>
        <taxon>Teleostei</taxon>
        <taxon>Ostariophysi</taxon>
        <taxon>Gonorynchiformes</taxon>
        <taxon>Chanidae</taxon>
        <taxon>Chanos</taxon>
    </lineage>
</organism>
<dbReference type="GeneID" id="115824797"/>
<sequence length="301" mass="34177">MNRKKTKTMKITTSTMNEEECGVWLDTEQLRMKKQQKKQMRPILKLLNPLARSGGYSTGVSLSFTQTKHPMPPTRQSTISAFFAPRSKEADVHATEIGSTSPIGAYTGRKRKHEMEFVVPEEQNQEVNESTPENRREEKVNSETGGKVHDAKDCDKEQQFFHLIGGYQSDEEEPPAEKRRTLENCSLLRTSETEKTFGSMSNVRMNYWSSSQKLVTEHHLMEDEGDACAILFTQDSEGFRVIAHRGNQSRSPLKDQTNVTACRTYRNVLPTPSPPEMKGESDSEPEMVFTQDSEGNVVIKH</sequence>
<keyword evidence="2" id="KW-1185">Reference proteome</keyword>
<dbReference type="GO" id="GO:0016301">
    <property type="term" value="F:kinase activity"/>
    <property type="evidence" value="ECO:0007669"/>
    <property type="project" value="UniProtKB-KW"/>
</dbReference>
<protein>
    <submittedName>
        <fullName evidence="3">Aurora kinase A and ninein-interacting protein</fullName>
    </submittedName>
</protein>
<evidence type="ECO:0000313" key="2">
    <source>
        <dbReference type="Proteomes" id="UP000504632"/>
    </source>
</evidence>